<dbReference type="SFLD" id="SFLDG00358">
    <property type="entry name" value="Main_(cytGST)"/>
    <property type="match status" value="1"/>
</dbReference>
<dbReference type="GO" id="GO:0006749">
    <property type="term" value="P:glutathione metabolic process"/>
    <property type="evidence" value="ECO:0007669"/>
    <property type="project" value="TreeGrafter"/>
</dbReference>
<dbReference type="SFLD" id="SFLDS00019">
    <property type="entry name" value="Glutathione_Transferase_(cytos"/>
    <property type="match status" value="1"/>
</dbReference>
<evidence type="ECO:0000313" key="3">
    <source>
        <dbReference type="Proteomes" id="UP000507979"/>
    </source>
</evidence>
<dbReference type="Gene3D" id="1.20.1050.10">
    <property type="match status" value="1"/>
</dbReference>
<dbReference type="Pfam" id="PF14834">
    <property type="entry name" value="GST_C_4"/>
    <property type="match status" value="1"/>
</dbReference>
<keyword evidence="2" id="KW-0808">Transferase</keyword>
<dbReference type="PANTHER" id="PTHR42673:SF21">
    <property type="entry name" value="GLUTATHIONE S-TRANSFERASE YFCF"/>
    <property type="match status" value="1"/>
</dbReference>
<dbReference type="InterPro" id="IPR004045">
    <property type="entry name" value="Glutathione_S-Trfase_N"/>
</dbReference>
<dbReference type="EC" id="2.5.1.18" evidence="2"/>
<dbReference type="InterPro" id="IPR036282">
    <property type="entry name" value="Glutathione-S-Trfase_C_sf"/>
</dbReference>
<dbReference type="Proteomes" id="UP000507979">
    <property type="component" value="Unassembled WGS sequence"/>
</dbReference>
<feature type="domain" description="GST N-terminal" evidence="1">
    <location>
        <begin position="7"/>
        <end position="88"/>
    </location>
</feature>
<dbReference type="CDD" id="cd03195">
    <property type="entry name" value="GST_C_4"/>
    <property type="match status" value="1"/>
</dbReference>
<organism evidence="2 3">
    <name type="scientific">Achromobacter insuavis</name>
    <dbReference type="NCBI Taxonomy" id="1287735"/>
    <lineage>
        <taxon>Bacteria</taxon>
        <taxon>Pseudomonadati</taxon>
        <taxon>Pseudomonadota</taxon>
        <taxon>Betaproteobacteria</taxon>
        <taxon>Burkholderiales</taxon>
        <taxon>Alcaligenaceae</taxon>
        <taxon>Achromobacter</taxon>
    </lineage>
</organism>
<evidence type="ECO:0000313" key="2">
    <source>
        <dbReference type="EMBL" id="CAB3634607.1"/>
    </source>
</evidence>
<name>A0A6J4ZNK0_9BURK</name>
<dbReference type="Gene3D" id="3.40.30.10">
    <property type="entry name" value="Glutaredoxin"/>
    <property type="match status" value="1"/>
</dbReference>
<dbReference type="Pfam" id="PF13417">
    <property type="entry name" value="GST_N_3"/>
    <property type="match status" value="1"/>
</dbReference>
<dbReference type="SUPFAM" id="SSF47616">
    <property type="entry name" value="GST C-terminal domain-like"/>
    <property type="match status" value="1"/>
</dbReference>
<dbReference type="CDD" id="cd00570">
    <property type="entry name" value="GST_N_family"/>
    <property type="match status" value="1"/>
</dbReference>
<dbReference type="PANTHER" id="PTHR42673">
    <property type="entry name" value="MALEYLACETOACETATE ISOMERASE"/>
    <property type="match status" value="1"/>
</dbReference>
<dbReference type="InterPro" id="IPR040079">
    <property type="entry name" value="Glutathione_S-Trfase"/>
</dbReference>
<protein>
    <submittedName>
        <fullName evidence="2">Glutathione S-transferase YfcF</fullName>
        <ecNumber evidence="2">2.5.1.18</ecNumber>
    </submittedName>
</protein>
<reference evidence="2 3" key="1">
    <citation type="submission" date="2020-04" db="EMBL/GenBank/DDBJ databases">
        <authorList>
            <person name="De Canck E."/>
        </authorList>
    </citation>
    <scope>NUCLEOTIDE SEQUENCE [LARGE SCALE GENOMIC DNA]</scope>
    <source>
        <strain evidence="2 3">LMG 26845</strain>
    </source>
</reference>
<dbReference type="AlphaFoldDB" id="A0A6J4ZNK0"/>
<keyword evidence="3" id="KW-1185">Reference proteome</keyword>
<dbReference type="InterPro" id="IPR034338">
    <property type="entry name" value="GST_4_C"/>
</dbReference>
<dbReference type="PROSITE" id="PS50404">
    <property type="entry name" value="GST_NTER"/>
    <property type="match status" value="1"/>
</dbReference>
<dbReference type="NCBIfam" id="NF011693">
    <property type="entry name" value="PRK15113.1"/>
    <property type="match status" value="1"/>
</dbReference>
<dbReference type="GO" id="GO:0004364">
    <property type="term" value="F:glutathione transferase activity"/>
    <property type="evidence" value="ECO:0007669"/>
    <property type="project" value="UniProtKB-EC"/>
</dbReference>
<sequence>MHLGAPFTLFVDSQFLSPYAMSAYVALTEKQLPFEVRMIDLDAGEQRMQPYQCRALTARVPALTHGDFNLTESTAIAEYLEDLHPAPACTALYPAQPRERARARQLQAWLRSDLGALRLERPTETVFYDRAGEPLSDAGHSAAAKLIHVAGALIGAGQSTLFDEWCLADLDLAVALRRLWLDGLPDPLRDYAETQWQRPSVRKWLEHNAAARA</sequence>
<evidence type="ECO:0000259" key="1">
    <source>
        <dbReference type="PROSITE" id="PS50404"/>
    </source>
</evidence>
<dbReference type="InterPro" id="IPR036249">
    <property type="entry name" value="Thioredoxin-like_sf"/>
</dbReference>
<accession>A0A6J4ZNK0</accession>
<proteinExistence type="predicted"/>
<dbReference type="EMBL" id="CADIJR010000010">
    <property type="protein sequence ID" value="CAB3634607.1"/>
    <property type="molecule type" value="Genomic_DNA"/>
</dbReference>
<dbReference type="GO" id="GO:0006559">
    <property type="term" value="P:L-phenylalanine catabolic process"/>
    <property type="evidence" value="ECO:0007669"/>
    <property type="project" value="TreeGrafter"/>
</dbReference>
<gene>
    <name evidence="2" type="primary">yfcF</name>
    <name evidence="2" type="ORF">LMG26845_01552</name>
</gene>
<dbReference type="GO" id="GO:0016034">
    <property type="term" value="F:maleylacetoacetate isomerase activity"/>
    <property type="evidence" value="ECO:0007669"/>
    <property type="project" value="TreeGrafter"/>
</dbReference>
<dbReference type="SUPFAM" id="SSF52833">
    <property type="entry name" value="Thioredoxin-like"/>
    <property type="match status" value="1"/>
</dbReference>